<gene>
    <name evidence="5 7" type="ORF">BDZ99DRAFT_401074</name>
</gene>
<reference evidence="5 7" key="1">
    <citation type="journal article" date="2020" name="Stud. Mycol.">
        <title>101 Dothideomycetes genomes: a test case for predicting lifestyles and emergence of pathogens.</title>
        <authorList>
            <person name="Haridas S."/>
            <person name="Albert R."/>
            <person name="Binder M."/>
            <person name="Bloem J."/>
            <person name="Labutti K."/>
            <person name="Salamov A."/>
            <person name="Andreopoulos B."/>
            <person name="Baker S."/>
            <person name="Barry K."/>
            <person name="Bills G."/>
            <person name="Bluhm B."/>
            <person name="Cannon C."/>
            <person name="Castanera R."/>
            <person name="Culley D."/>
            <person name="Daum C."/>
            <person name="Ezra D."/>
            <person name="Gonzalez J."/>
            <person name="Henrissat B."/>
            <person name="Kuo A."/>
            <person name="Liang C."/>
            <person name="Lipzen A."/>
            <person name="Lutzoni F."/>
            <person name="Magnuson J."/>
            <person name="Mondo S."/>
            <person name="Nolan M."/>
            <person name="Ohm R."/>
            <person name="Pangilinan J."/>
            <person name="Park H.-J."/>
            <person name="Ramirez L."/>
            <person name="Alfaro M."/>
            <person name="Sun H."/>
            <person name="Tritt A."/>
            <person name="Yoshinaga Y."/>
            <person name="Zwiers L.-H."/>
            <person name="Turgeon B."/>
            <person name="Goodwin S."/>
            <person name="Spatafora J."/>
            <person name="Crous P."/>
            <person name="Grigoriev I."/>
        </authorList>
    </citation>
    <scope>NUCLEOTIDE SEQUENCE</scope>
    <source>
        <strain evidence="5 7">CBS 304.34</strain>
    </source>
</reference>
<accession>A0A6A6Y1S7</accession>
<evidence type="ECO:0000256" key="1">
    <source>
        <dbReference type="ARBA" id="ARBA00009009"/>
    </source>
</evidence>
<dbReference type="PANTHER" id="PTHR43283">
    <property type="entry name" value="BETA-LACTAMASE-RELATED"/>
    <property type="match status" value="1"/>
</dbReference>
<dbReference type="InterPro" id="IPR012338">
    <property type="entry name" value="Beta-lactam/transpept-like"/>
</dbReference>
<dbReference type="EMBL" id="MU003721">
    <property type="protein sequence ID" value="KAF2802732.1"/>
    <property type="molecule type" value="Genomic_DNA"/>
</dbReference>
<dbReference type="InterPro" id="IPR001466">
    <property type="entry name" value="Beta-lactam-related"/>
</dbReference>
<evidence type="ECO:0000256" key="3">
    <source>
        <dbReference type="SAM" id="MobiDB-lite"/>
    </source>
</evidence>
<protein>
    <submittedName>
        <fullName evidence="5 7">Beta-lactamase</fullName>
    </submittedName>
</protein>
<reference evidence="7" key="2">
    <citation type="submission" date="2020-04" db="EMBL/GenBank/DDBJ databases">
        <authorList>
            <consortium name="NCBI Genome Project"/>
        </authorList>
    </citation>
    <scope>NUCLEOTIDE SEQUENCE</scope>
    <source>
        <strain evidence="7">CBS 304.34</strain>
    </source>
</reference>
<keyword evidence="6" id="KW-1185">Reference proteome</keyword>
<organism evidence="5">
    <name type="scientific">Mytilinidion resinicola</name>
    <dbReference type="NCBI Taxonomy" id="574789"/>
    <lineage>
        <taxon>Eukaryota</taxon>
        <taxon>Fungi</taxon>
        <taxon>Dikarya</taxon>
        <taxon>Ascomycota</taxon>
        <taxon>Pezizomycotina</taxon>
        <taxon>Dothideomycetes</taxon>
        <taxon>Pleosporomycetidae</taxon>
        <taxon>Mytilinidiales</taxon>
        <taxon>Mytilinidiaceae</taxon>
        <taxon>Mytilinidion</taxon>
    </lineage>
</organism>
<proteinExistence type="inferred from homology"/>
<feature type="region of interest" description="Disordered" evidence="3">
    <location>
        <begin position="234"/>
        <end position="260"/>
    </location>
</feature>
<dbReference type="PANTHER" id="PTHR43283:SF17">
    <property type="entry name" value="(LOVD), PUTATIVE (AFU_ORTHOLOGUE AFUA_5G00920)-RELATED"/>
    <property type="match status" value="1"/>
</dbReference>
<evidence type="ECO:0000313" key="6">
    <source>
        <dbReference type="Proteomes" id="UP000504636"/>
    </source>
</evidence>
<evidence type="ECO:0000256" key="2">
    <source>
        <dbReference type="ARBA" id="ARBA00022801"/>
    </source>
</evidence>
<dbReference type="OrthoDB" id="428260at2759"/>
<evidence type="ECO:0000259" key="4">
    <source>
        <dbReference type="Pfam" id="PF00144"/>
    </source>
</evidence>
<dbReference type="Gene3D" id="3.40.710.10">
    <property type="entry name" value="DD-peptidase/beta-lactamase superfamily"/>
    <property type="match status" value="1"/>
</dbReference>
<feature type="domain" description="Beta-lactamase-related" evidence="4">
    <location>
        <begin position="25"/>
        <end position="378"/>
    </location>
</feature>
<keyword evidence="2" id="KW-0378">Hydrolase</keyword>
<dbReference type="GO" id="GO:0016787">
    <property type="term" value="F:hydrolase activity"/>
    <property type="evidence" value="ECO:0007669"/>
    <property type="project" value="UniProtKB-KW"/>
</dbReference>
<dbReference type="AlphaFoldDB" id="A0A6A6Y1S7"/>
<dbReference type="SUPFAM" id="SSF56601">
    <property type="entry name" value="beta-lactamase/transpeptidase-like"/>
    <property type="match status" value="1"/>
</dbReference>
<dbReference type="Proteomes" id="UP000504636">
    <property type="component" value="Unplaced"/>
</dbReference>
<dbReference type="Pfam" id="PF00144">
    <property type="entry name" value="Beta-lactamase"/>
    <property type="match status" value="1"/>
</dbReference>
<dbReference type="RefSeq" id="XP_033569696.1">
    <property type="nucleotide sequence ID" value="XM_033716208.1"/>
</dbReference>
<sequence length="400" mass="44402">MSLNASLLDSILEKHVSVDRTLTNKIQAAAFVVIEENGDTLYANAVGSLTLEEDAPPFSLDSVCWVASMTKLYTAVAVMQLVEKGAIDLDDDVGKLIPELSNKDILKGFQKDKTPILRKSTKPITLRHLLTHSSGFCYDYFNRNIKKWSASVGRKIDYRLNTIESFNYPLLFEPGKGWEYGIGLDWAGRILEILSDCTLEEYMQRNIFESLGISSSTFYISDHPELASRRAGIGFRSSPNEPLTSRAEPAPSNLPLARGGNGIYTTPNDYAKLLGALINTDNGILEPESLEEFFKPQLANPKHLQIFSDGPMHDSVFPEFPMKMAINHGLGGAVNMEDVPGKRRKGSMTWSGATGSRWFIDLETGIAAVMFTQVFPFGDHVVSQLYDELESALYRSLRGE</sequence>
<evidence type="ECO:0000313" key="7">
    <source>
        <dbReference type="RefSeq" id="XP_033569696.1"/>
    </source>
</evidence>
<name>A0A6A6Y1S7_9PEZI</name>
<dbReference type="GeneID" id="54457101"/>
<reference evidence="7" key="3">
    <citation type="submission" date="2025-04" db="UniProtKB">
        <authorList>
            <consortium name="RefSeq"/>
        </authorList>
    </citation>
    <scope>IDENTIFICATION</scope>
    <source>
        <strain evidence="7">CBS 304.34</strain>
    </source>
</reference>
<comment type="similarity">
    <text evidence="1">Belongs to the class-A beta-lactamase family.</text>
</comment>
<evidence type="ECO:0000313" key="5">
    <source>
        <dbReference type="EMBL" id="KAF2802732.1"/>
    </source>
</evidence>
<dbReference type="InterPro" id="IPR050789">
    <property type="entry name" value="Diverse_Enzym_Activities"/>
</dbReference>